<sequence length="119" mass="14288">ASETSERWANISAHIDEQIMDLSRDVDRLTTIDEQFVYIYVNIDGNRQLYFEIKRLHDRLDDYHRTENLMHAKIDEQDINLNQLRKELNSEIQAHSEAELTIEKLKHTFDETTFKYDKC</sequence>
<dbReference type="Proteomes" id="UP000663889">
    <property type="component" value="Unassembled WGS sequence"/>
</dbReference>
<dbReference type="EMBL" id="CAJOBE010028805">
    <property type="protein sequence ID" value="CAF4282817.1"/>
    <property type="molecule type" value="Genomic_DNA"/>
</dbReference>
<name>A0A815XZS4_9BILA</name>
<feature type="coiled-coil region" evidence="1">
    <location>
        <begin position="74"/>
        <end position="101"/>
    </location>
</feature>
<gene>
    <name evidence="3" type="ORF">FNK824_LOCUS39960</name>
    <name evidence="2" type="ORF">SEV965_LOCUS39260</name>
</gene>
<comment type="caution">
    <text evidence="2">The sequence shown here is derived from an EMBL/GenBank/DDBJ whole genome shotgun (WGS) entry which is preliminary data.</text>
</comment>
<protein>
    <submittedName>
        <fullName evidence="2">Uncharacterized protein</fullName>
    </submittedName>
</protein>
<evidence type="ECO:0000313" key="3">
    <source>
        <dbReference type="EMBL" id="CAF4282817.1"/>
    </source>
</evidence>
<proteinExistence type="predicted"/>
<evidence type="ECO:0000313" key="2">
    <source>
        <dbReference type="EMBL" id="CAF1563814.1"/>
    </source>
</evidence>
<feature type="non-terminal residue" evidence="2">
    <location>
        <position position="1"/>
    </location>
</feature>
<accession>A0A815XZS4</accession>
<dbReference type="AlphaFoldDB" id="A0A815XZS4"/>
<keyword evidence="1" id="KW-0175">Coiled coil</keyword>
<organism evidence="2 4">
    <name type="scientific">Rotaria sordida</name>
    <dbReference type="NCBI Taxonomy" id="392033"/>
    <lineage>
        <taxon>Eukaryota</taxon>
        <taxon>Metazoa</taxon>
        <taxon>Spiralia</taxon>
        <taxon>Gnathifera</taxon>
        <taxon>Rotifera</taxon>
        <taxon>Eurotatoria</taxon>
        <taxon>Bdelloidea</taxon>
        <taxon>Philodinida</taxon>
        <taxon>Philodinidae</taxon>
        <taxon>Rotaria</taxon>
    </lineage>
</organism>
<evidence type="ECO:0000256" key="1">
    <source>
        <dbReference type="SAM" id="Coils"/>
    </source>
</evidence>
<dbReference type="Proteomes" id="UP000663874">
    <property type="component" value="Unassembled WGS sequence"/>
</dbReference>
<reference evidence="2" key="1">
    <citation type="submission" date="2021-02" db="EMBL/GenBank/DDBJ databases">
        <authorList>
            <person name="Nowell W R."/>
        </authorList>
    </citation>
    <scope>NUCLEOTIDE SEQUENCE</scope>
</reference>
<evidence type="ECO:0000313" key="4">
    <source>
        <dbReference type="Proteomes" id="UP000663889"/>
    </source>
</evidence>
<dbReference type="EMBL" id="CAJNOU010013086">
    <property type="protein sequence ID" value="CAF1563814.1"/>
    <property type="molecule type" value="Genomic_DNA"/>
</dbReference>